<evidence type="ECO:0000256" key="6">
    <source>
        <dbReference type="ARBA" id="ARBA00023274"/>
    </source>
</evidence>
<protein>
    <recommendedName>
        <fullName evidence="7">Signal recognition particle subunit SRP14</fullName>
    </recommendedName>
    <alternativeName>
        <fullName evidence="7">Signal recognition particle 14 kDa protein</fullName>
    </alternativeName>
</protein>
<comment type="subunit">
    <text evidence="7">Component of a fungal signal recognition particle (SRP) complex that consists of a 7SL RNA molecule (scR1) and at least six protein subunits: SRP72, SRP68, SRP54, SEC65, SRP21 and SRP14.</text>
</comment>
<evidence type="ECO:0000256" key="4">
    <source>
        <dbReference type="ARBA" id="ARBA00022884"/>
    </source>
</evidence>
<dbReference type="InterPro" id="IPR009018">
    <property type="entry name" value="Signal_recog_particle_SRP9/14"/>
</dbReference>
<evidence type="ECO:0000256" key="7">
    <source>
        <dbReference type="RuleBase" id="RU368100"/>
    </source>
</evidence>
<proteinExistence type="inferred from homology"/>
<keyword evidence="10" id="KW-1185">Reference proteome</keyword>
<keyword evidence="3 7" id="KW-0963">Cytoplasm</keyword>
<dbReference type="PANTHER" id="PTHR12013">
    <property type="entry name" value="SIGNAL RECOGNITION PARTICLE 14 KD PROTEIN"/>
    <property type="match status" value="1"/>
</dbReference>
<evidence type="ECO:0000256" key="2">
    <source>
        <dbReference type="ARBA" id="ARBA00010349"/>
    </source>
</evidence>
<dbReference type="GO" id="GO:0005786">
    <property type="term" value="C:signal recognition particle, endoplasmic reticulum targeting"/>
    <property type="evidence" value="ECO:0007669"/>
    <property type="project" value="UniProtKB-UniRule"/>
</dbReference>
<organism evidence="9 10">
    <name type="scientific">Phascolomyces articulosus</name>
    <dbReference type="NCBI Taxonomy" id="60185"/>
    <lineage>
        <taxon>Eukaryota</taxon>
        <taxon>Fungi</taxon>
        <taxon>Fungi incertae sedis</taxon>
        <taxon>Mucoromycota</taxon>
        <taxon>Mucoromycotina</taxon>
        <taxon>Mucoromycetes</taxon>
        <taxon>Mucorales</taxon>
        <taxon>Lichtheimiaceae</taxon>
        <taxon>Phascolomyces</taxon>
    </lineage>
</organism>
<reference evidence="9" key="2">
    <citation type="submission" date="2023-02" db="EMBL/GenBank/DDBJ databases">
        <authorList>
            <consortium name="DOE Joint Genome Institute"/>
            <person name="Mondo S.J."/>
            <person name="Chang Y."/>
            <person name="Wang Y."/>
            <person name="Ahrendt S."/>
            <person name="Andreopoulos W."/>
            <person name="Barry K."/>
            <person name="Beard J."/>
            <person name="Benny G.L."/>
            <person name="Blankenship S."/>
            <person name="Bonito G."/>
            <person name="Cuomo C."/>
            <person name="Desiro A."/>
            <person name="Gervers K.A."/>
            <person name="Hundley H."/>
            <person name="Kuo A."/>
            <person name="LaButti K."/>
            <person name="Lang B.F."/>
            <person name="Lipzen A."/>
            <person name="O'Donnell K."/>
            <person name="Pangilinan J."/>
            <person name="Reynolds N."/>
            <person name="Sandor L."/>
            <person name="Smith M.W."/>
            <person name="Tsang A."/>
            <person name="Grigoriev I.V."/>
            <person name="Stajich J.E."/>
            <person name="Spatafora J.W."/>
        </authorList>
    </citation>
    <scope>NUCLEOTIDE SEQUENCE</scope>
    <source>
        <strain evidence="9">RSA 2281</strain>
    </source>
</reference>
<sequence>MKELDPIAFTVELGRFYEQSRTNGTVSVTMKRMTERRLFKASRVKKEIPKGGEAILDKNRMKDDDIEFPCLVRATYKNNKISTIVAPNELDKFQNAYSTVIRAYMDSLKKKERTRKKAKTAAAAVSSSQQQKQQ</sequence>
<evidence type="ECO:0000256" key="1">
    <source>
        <dbReference type="ARBA" id="ARBA00004496"/>
    </source>
</evidence>
<dbReference type="Proteomes" id="UP001209540">
    <property type="component" value="Unassembled WGS sequence"/>
</dbReference>
<feature type="compositionally biased region" description="Low complexity" evidence="8">
    <location>
        <begin position="120"/>
        <end position="134"/>
    </location>
</feature>
<dbReference type="GO" id="GO:0008312">
    <property type="term" value="F:7S RNA binding"/>
    <property type="evidence" value="ECO:0007669"/>
    <property type="project" value="UniProtKB-UniRule"/>
</dbReference>
<evidence type="ECO:0000313" key="9">
    <source>
        <dbReference type="EMBL" id="KAI9251815.1"/>
    </source>
</evidence>
<dbReference type="Gene3D" id="3.30.720.10">
    <property type="entry name" value="Signal recognition particle alu RNA binding heterodimer, srp9/1"/>
    <property type="match status" value="1"/>
</dbReference>
<gene>
    <name evidence="9" type="ORF">BDA99DRAFT_521234</name>
</gene>
<evidence type="ECO:0000256" key="8">
    <source>
        <dbReference type="SAM" id="MobiDB-lite"/>
    </source>
</evidence>
<dbReference type="GO" id="GO:0030942">
    <property type="term" value="F:endoplasmic reticulum signal peptide binding"/>
    <property type="evidence" value="ECO:0007669"/>
    <property type="project" value="UniProtKB-UniRule"/>
</dbReference>
<name>A0AAD5JS37_9FUNG</name>
<keyword evidence="5 7" id="KW-0733">Signal recognition particle</keyword>
<keyword evidence="6 7" id="KW-0687">Ribonucleoprotein</keyword>
<evidence type="ECO:0000313" key="10">
    <source>
        <dbReference type="Proteomes" id="UP001209540"/>
    </source>
</evidence>
<comment type="function">
    <text evidence="7">Component of the signal recognition particle (SRP) complex, a ribonucleoprotein complex that mediates the cotranslational targeting of secretory and membrane proteins to the endoplasmic reticulum (ER).</text>
</comment>
<keyword evidence="4 7" id="KW-0694">RNA-binding</keyword>
<evidence type="ECO:0000256" key="5">
    <source>
        <dbReference type="ARBA" id="ARBA00023135"/>
    </source>
</evidence>
<reference evidence="9" key="1">
    <citation type="journal article" date="2022" name="IScience">
        <title>Evolution of zygomycete secretomes and the origins of terrestrial fungal ecologies.</title>
        <authorList>
            <person name="Chang Y."/>
            <person name="Wang Y."/>
            <person name="Mondo S."/>
            <person name="Ahrendt S."/>
            <person name="Andreopoulos W."/>
            <person name="Barry K."/>
            <person name="Beard J."/>
            <person name="Benny G.L."/>
            <person name="Blankenship S."/>
            <person name="Bonito G."/>
            <person name="Cuomo C."/>
            <person name="Desiro A."/>
            <person name="Gervers K.A."/>
            <person name="Hundley H."/>
            <person name="Kuo A."/>
            <person name="LaButti K."/>
            <person name="Lang B.F."/>
            <person name="Lipzen A."/>
            <person name="O'Donnell K."/>
            <person name="Pangilinan J."/>
            <person name="Reynolds N."/>
            <person name="Sandor L."/>
            <person name="Smith M.E."/>
            <person name="Tsang A."/>
            <person name="Grigoriev I.V."/>
            <person name="Stajich J.E."/>
            <person name="Spatafora J.W."/>
        </authorList>
    </citation>
    <scope>NUCLEOTIDE SEQUENCE</scope>
    <source>
        <strain evidence="9">RSA 2281</strain>
    </source>
</reference>
<comment type="caution">
    <text evidence="9">The sequence shown here is derived from an EMBL/GenBank/DDBJ whole genome shotgun (WGS) entry which is preliminary data.</text>
</comment>
<accession>A0AAD5JS37</accession>
<dbReference type="Pfam" id="PF02290">
    <property type="entry name" value="SRP14"/>
    <property type="match status" value="1"/>
</dbReference>
<dbReference type="AlphaFoldDB" id="A0AAD5JS37"/>
<evidence type="ECO:0000256" key="3">
    <source>
        <dbReference type="ARBA" id="ARBA00022490"/>
    </source>
</evidence>
<dbReference type="SUPFAM" id="SSF54762">
    <property type="entry name" value="Signal recognition particle alu RNA binding heterodimer, SRP9/14"/>
    <property type="match status" value="1"/>
</dbReference>
<comment type="subcellular location">
    <subcellularLocation>
        <location evidence="1 7">Cytoplasm</location>
    </subcellularLocation>
</comment>
<dbReference type="InterPro" id="IPR003210">
    <property type="entry name" value="Signal_recog_particle_SRP14"/>
</dbReference>
<comment type="similarity">
    <text evidence="2 7">Belongs to the SRP14 family.</text>
</comment>
<dbReference type="EMBL" id="JAIXMP010000029">
    <property type="protein sequence ID" value="KAI9251815.1"/>
    <property type="molecule type" value="Genomic_DNA"/>
</dbReference>
<feature type="region of interest" description="Disordered" evidence="8">
    <location>
        <begin position="115"/>
        <end position="134"/>
    </location>
</feature>
<dbReference type="GO" id="GO:0006614">
    <property type="term" value="P:SRP-dependent cotranslational protein targeting to membrane"/>
    <property type="evidence" value="ECO:0007669"/>
    <property type="project" value="UniProtKB-UniRule"/>
</dbReference>